<dbReference type="InterPro" id="IPR020941">
    <property type="entry name" value="SUFU-like_domain"/>
</dbReference>
<evidence type="ECO:0000313" key="4">
    <source>
        <dbReference type="Proteomes" id="UP000320176"/>
    </source>
</evidence>
<reference evidence="3 4" key="1">
    <citation type="submission" date="2019-02" db="EMBL/GenBank/DDBJ databases">
        <title>Deep-cultivation of Planctomycetes and their phenomic and genomic characterization uncovers novel biology.</title>
        <authorList>
            <person name="Wiegand S."/>
            <person name="Jogler M."/>
            <person name="Boedeker C."/>
            <person name="Pinto D."/>
            <person name="Vollmers J."/>
            <person name="Rivas-Marin E."/>
            <person name="Kohn T."/>
            <person name="Peeters S.H."/>
            <person name="Heuer A."/>
            <person name="Rast P."/>
            <person name="Oberbeckmann S."/>
            <person name="Bunk B."/>
            <person name="Jeske O."/>
            <person name="Meyerdierks A."/>
            <person name="Storesund J.E."/>
            <person name="Kallscheuer N."/>
            <person name="Luecker S."/>
            <person name="Lage O.M."/>
            <person name="Pohl T."/>
            <person name="Merkel B.J."/>
            <person name="Hornburger P."/>
            <person name="Mueller R.-W."/>
            <person name="Bruemmer F."/>
            <person name="Labrenz M."/>
            <person name="Spormann A.M."/>
            <person name="Op Den Camp H."/>
            <person name="Overmann J."/>
            <person name="Amann R."/>
            <person name="Jetten M.S.M."/>
            <person name="Mascher T."/>
            <person name="Medema M.H."/>
            <person name="Devos D.P."/>
            <person name="Kaster A.-K."/>
            <person name="Ovreas L."/>
            <person name="Rohde M."/>
            <person name="Galperin M.Y."/>
            <person name="Jogler C."/>
        </authorList>
    </citation>
    <scope>NUCLEOTIDE SEQUENCE [LARGE SCALE GENOMIC DNA]</scope>
    <source>
        <strain evidence="3 4">Pla52n</strain>
    </source>
</reference>
<comment type="caution">
    <text evidence="3">The sequence shown here is derived from an EMBL/GenBank/DDBJ whole genome shotgun (WGS) entry which is preliminary data.</text>
</comment>
<dbReference type="SUPFAM" id="SSF103359">
    <property type="entry name" value="Suppressor of Fused, N-terminal domain"/>
    <property type="match status" value="1"/>
</dbReference>
<gene>
    <name evidence="3" type="ORF">Pla52n_44070</name>
</gene>
<accession>A0A5C6APJ3</accession>
<organism evidence="3 4">
    <name type="scientific">Stieleria varia</name>
    <dbReference type="NCBI Taxonomy" id="2528005"/>
    <lineage>
        <taxon>Bacteria</taxon>
        <taxon>Pseudomonadati</taxon>
        <taxon>Planctomycetota</taxon>
        <taxon>Planctomycetia</taxon>
        <taxon>Pirellulales</taxon>
        <taxon>Pirellulaceae</taxon>
        <taxon>Stieleria</taxon>
    </lineage>
</organism>
<sequence length="240" mass="27618">MAMKDWFRRKPASENVGTSKGGSRLIRYGDRSDLKPEVGFLDESTLSNTEERERVYSDLFGESDTVLHELLPLVPHIDVYRFPPNGKRDFFTFVTGGMSDLPMNSPSELGADYRRAELVFYSTEDRDDYPELLRRLAHFVHDNNTWLHWGHSMPNGQPPERLFDTKHLDSLFFMPSIVNPDSTLGDRLQIDSDPVHLIWCVPITTAECQLKLDNGTDALYDLFDVNKHPFVFTGDRQSYV</sequence>
<evidence type="ECO:0000256" key="1">
    <source>
        <dbReference type="SAM" id="MobiDB-lite"/>
    </source>
</evidence>
<dbReference type="Pfam" id="PF05076">
    <property type="entry name" value="SUFU"/>
    <property type="match status" value="1"/>
</dbReference>
<name>A0A5C6APJ3_9BACT</name>
<keyword evidence="4" id="KW-1185">Reference proteome</keyword>
<dbReference type="EMBL" id="SJPN01000005">
    <property type="protein sequence ID" value="TWU01036.1"/>
    <property type="molecule type" value="Genomic_DNA"/>
</dbReference>
<dbReference type="Proteomes" id="UP000320176">
    <property type="component" value="Unassembled WGS sequence"/>
</dbReference>
<evidence type="ECO:0000313" key="3">
    <source>
        <dbReference type="EMBL" id="TWU01036.1"/>
    </source>
</evidence>
<proteinExistence type="predicted"/>
<evidence type="ECO:0000259" key="2">
    <source>
        <dbReference type="Pfam" id="PF05076"/>
    </source>
</evidence>
<protein>
    <submittedName>
        <fullName evidence="3">Suppressor of fused protein (SUFU)</fullName>
    </submittedName>
</protein>
<feature type="domain" description="Suppressor of fused-like" evidence="2">
    <location>
        <begin position="75"/>
        <end position="236"/>
    </location>
</feature>
<feature type="compositionally biased region" description="Basic and acidic residues" evidence="1">
    <location>
        <begin position="1"/>
        <end position="12"/>
    </location>
</feature>
<dbReference type="InterPro" id="IPR037181">
    <property type="entry name" value="SUFU_N"/>
</dbReference>
<dbReference type="AlphaFoldDB" id="A0A5C6APJ3"/>
<dbReference type="RefSeq" id="WP_197454810.1">
    <property type="nucleotide sequence ID" value="NZ_CP151726.1"/>
</dbReference>
<feature type="region of interest" description="Disordered" evidence="1">
    <location>
        <begin position="1"/>
        <end position="24"/>
    </location>
</feature>